<proteinExistence type="predicted"/>
<dbReference type="RefSeq" id="WP_126468956.1">
    <property type="nucleotide sequence ID" value="NZ_RXOE01000001.1"/>
</dbReference>
<dbReference type="Proteomes" id="UP000267418">
    <property type="component" value="Unassembled WGS sequence"/>
</dbReference>
<comment type="caution">
    <text evidence="2">The sequence shown here is derived from an EMBL/GenBank/DDBJ whole genome shotgun (WGS) entry which is preliminary data.</text>
</comment>
<reference evidence="2 3" key="1">
    <citation type="submission" date="2018-12" db="EMBL/GenBank/DDBJ databases">
        <title>The genome of Variovorax gossypii DSM 100435.</title>
        <authorList>
            <person name="Gao J."/>
            <person name="Sun J."/>
        </authorList>
    </citation>
    <scope>NUCLEOTIDE SEQUENCE [LARGE SCALE GENOMIC DNA]</scope>
    <source>
        <strain evidence="2 3">DSM 100435</strain>
    </source>
</reference>
<organism evidence="2 3">
    <name type="scientific">Variovorax gossypii</name>
    <dbReference type="NCBI Taxonomy" id="1679495"/>
    <lineage>
        <taxon>Bacteria</taxon>
        <taxon>Pseudomonadati</taxon>
        <taxon>Pseudomonadota</taxon>
        <taxon>Betaproteobacteria</taxon>
        <taxon>Burkholderiales</taxon>
        <taxon>Comamonadaceae</taxon>
        <taxon>Variovorax</taxon>
    </lineage>
</organism>
<sequence>MKYPSSFAITHATVLSLVVCVFLMDGCAHRQRDASPGTQDTTAPAPLTYTEQGRSAAKDSRP</sequence>
<dbReference type="EMBL" id="RXOE01000001">
    <property type="protein sequence ID" value="RTQ37221.1"/>
    <property type="molecule type" value="Genomic_DNA"/>
</dbReference>
<accession>A0A3S0JZR1</accession>
<evidence type="ECO:0000313" key="3">
    <source>
        <dbReference type="Proteomes" id="UP000267418"/>
    </source>
</evidence>
<name>A0A3S0JZR1_9BURK</name>
<keyword evidence="3" id="KW-1185">Reference proteome</keyword>
<feature type="region of interest" description="Disordered" evidence="1">
    <location>
        <begin position="30"/>
        <end position="62"/>
    </location>
</feature>
<evidence type="ECO:0000313" key="2">
    <source>
        <dbReference type="EMBL" id="RTQ37221.1"/>
    </source>
</evidence>
<evidence type="ECO:0000256" key="1">
    <source>
        <dbReference type="SAM" id="MobiDB-lite"/>
    </source>
</evidence>
<gene>
    <name evidence="2" type="ORF">EJP69_05695</name>
</gene>
<protein>
    <submittedName>
        <fullName evidence="2">Uncharacterized protein</fullName>
    </submittedName>
</protein>
<dbReference type="AlphaFoldDB" id="A0A3S0JZR1"/>